<accession>A0ABS7AC92</accession>
<gene>
    <name evidence="3" type="ORF">KPL78_18800</name>
</gene>
<proteinExistence type="predicted"/>
<evidence type="ECO:0000313" key="4">
    <source>
        <dbReference type="Proteomes" id="UP001196565"/>
    </source>
</evidence>
<comment type="caution">
    <text evidence="3">The sequence shown here is derived from an EMBL/GenBank/DDBJ whole genome shotgun (WGS) entry which is preliminary data.</text>
</comment>
<dbReference type="EMBL" id="JAHYBZ010000006">
    <property type="protein sequence ID" value="MBW6399916.1"/>
    <property type="molecule type" value="Genomic_DNA"/>
</dbReference>
<keyword evidence="1" id="KW-1133">Transmembrane helix</keyword>
<protein>
    <recommendedName>
        <fullName evidence="5">DUF4345 domain-containing protein</fullName>
    </recommendedName>
</protein>
<name>A0ABS7AC92_9PROT</name>
<reference evidence="3 4" key="1">
    <citation type="submission" date="2021-07" db="EMBL/GenBank/DDBJ databases">
        <authorList>
            <person name="So Y."/>
        </authorList>
    </citation>
    <scope>NUCLEOTIDE SEQUENCE [LARGE SCALE GENOMIC DNA]</scope>
    <source>
        <strain evidence="3 4">HJA6</strain>
    </source>
</reference>
<evidence type="ECO:0008006" key="5">
    <source>
        <dbReference type="Google" id="ProtNLM"/>
    </source>
</evidence>
<organism evidence="3 4">
    <name type="scientific">Roseomonas alba</name>
    <dbReference type="NCBI Taxonomy" id="2846776"/>
    <lineage>
        <taxon>Bacteria</taxon>
        <taxon>Pseudomonadati</taxon>
        <taxon>Pseudomonadota</taxon>
        <taxon>Alphaproteobacteria</taxon>
        <taxon>Acetobacterales</taxon>
        <taxon>Roseomonadaceae</taxon>
        <taxon>Roseomonas</taxon>
    </lineage>
</organism>
<dbReference type="RefSeq" id="WP_219764503.1">
    <property type="nucleotide sequence ID" value="NZ_JAHYBZ010000006.1"/>
</dbReference>
<feature type="signal peptide" evidence="2">
    <location>
        <begin position="1"/>
        <end position="20"/>
    </location>
</feature>
<keyword evidence="4" id="KW-1185">Reference proteome</keyword>
<evidence type="ECO:0000313" key="3">
    <source>
        <dbReference type="EMBL" id="MBW6399916.1"/>
    </source>
</evidence>
<keyword evidence="1" id="KW-0812">Transmembrane</keyword>
<keyword evidence="1" id="KW-0472">Membrane</keyword>
<feature type="transmembrane region" description="Helical" evidence="1">
    <location>
        <begin position="102"/>
        <end position="120"/>
    </location>
</feature>
<sequence>MHSTLSVVTAIVLPAAFTLAAALNGAPLDEALAGWFAFWAVGARLAATGLNDLLRPRYTTETIFRVTDRKARGLTREIGFRNLALGTIGLGSLAFPGWVTPAAIGGAVLYALAAAAHAMARQRTPARMIAMGAELAVAGVLVVGAVWMQMEA</sequence>
<feature type="chain" id="PRO_5045252280" description="DUF4345 domain-containing protein" evidence="2">
    <location>
        <begin position="21"/>
        <end position="152"/>
    </location>
</feature>
<feature type="transmembrane region" description="Helical" evidence="1">
    <location>
        <begin position="132"/>
        <end position="150"/>
    </location>
</feature>
<evidence type="ECO:0000256" key="1">
    <source>
        <dbReference type="SAM" id="Phobius"/>
    </source>
</evidence>
<keyword evidence="2" id="KW-0732">Signal</keyword>
<dbReference type="Proteomes" id="UP001196565">
    <property type="component" value="Unassembled WGS sequence"/>
</dbReference>
<evidence type="ECO:0000256" key="2">
    <source>
        <dbReference type="SAM" id="SignalP"/>
    </source>
</evidence>